<keyword evidence="10" id="KW-0256">Endoplasmic reticulum</keyword>
<evidence type="ECO:0000256" key="4">
    <source>
        <dbReference type="ARBA" id="ARBA00022603"/>
    </source>
</evidence>
<comment type="catalytic activity">
    <reaction evidence="10">
        <text>[protein]-C-terminal S-[(2E,6E)-farnesyl]-L-cysteine + S-adenosyl-L-methionine = [protein]-C-terminal S-[(2E,6E)-farnesyl]-L-cysteine methyl ester + S-adenosyl-L-homocysteine</text>
        <dbReference type="Rhea" id="RHEA:21672"/>
        <dbReference type="Rhea" id="RHEA-COMP:12125"/>
        <dbReference type="Rhea" id="RHEA-COMP:12126"/>
        <dbReference type="ChEBI" id="CHEBI:57856"/>
        <dbReference type="ChEBI" id="CHEBI:59789"/>
        <dbReference type="ChEBI" id="CHEBI:90510"/>
        <dbReference type="ChEBI" id="CHEBI:90511"/>
        <dbReference type="EC" id="2.1.1.100"/>
    </reaction>
</comment>
<evidence type="ECO:0000256" key="6">
    <source>
        <dbReference type="ARBA" id="ARBA00022691"/>
    </source>
</evidence>
<evidence type="ECO:0000256" key="1">
    <source>
        <dbReference type="ARBA" id="ARBA00004141"/>
    </source>
</evidence>
<dbReference type="GO" id="GO:0032259">
    <property type="term" value="P:methylation"/>
    <property type="evidence" value="ECO:0007669"/>
    <property type="project" value="UniProtKB-KW"/>
</dbReference>
<evidence type="ECO:0000256" key="7">
    <source>
        <dbReference type="ARBA" id="ARBA00022692"/>
    </source>
</evidence>
<dbReference type="RefSeq" id="XP_005651101.1">
    <property type="nucleotide sequence ID" value="XM_005651044.1"/>
</dbReference>
<keyword evidence="9 10" id="KW-0472">Membrane</keyword>
<protein>
    <recommendedName>
        <fullName evidence="3 10">Protein-S-isoprenylcysteine O-methyltransferase</fullName>
        <ecNumber evidence="3 10">2.1.1.100</ecNumber>
    </recommendedName>
</protein>
<evidence type="ECO:0000256" key="8">
    <source>
        <dbReference type="ARBA" id="ARBA00022989"/>
    </source>
</evidence>
<comment type="subcellular location">
    <subcellularLocation>
        <location evidence="10">Endoplasmic reticulum membrane</location>
        <topology evidence="10">Multi-pass membrane protein</topology>
    </subcellularLocation>
    <subcellularLocation>
        <location evidence="1">Membrane</location>
        <topology evidence="1">Multi-pass membrane protein</topology>
    </subcellularLocation>
</comment>
<feature type="signal peptide" evidence="11">
    <location>
        <begin position="1"/>
        <end position="22"/>
    </location>
</feature>
<keyword evidence="11" id="KW-0732">Signal</keyword>
<evidence type="ECO:0000256" key="9">
    <source>
        <dbReference type="ARBA" id="ARBA00023136"/>
    </source>
</evidence>
<dbReference type="KEGG" id="csl:COCSUDRAFT_32207"/>
<keyword evidence="13" id="KW-1185">Reference proteome</keyword>
<dbReference type="Pfam" id="PF04140">
    <property type="entry name" value="ICMT"/>
    <property type="match status" value="1"/>
</dbReference>
<dbReference type="PANTHER" id="PTHR12714">
    <property type="entry name" value="PROTEIN-S ISOPRENYLCYSTEINE O-METHYLTRANSFERASE"/>
    <property type="match status" value="1"/>
</dbReference>
<accession>I0Z7D8</accession>
<dbReference type="InterPro" id="IPR007269">
    <property type="entry name" value="ICMT_MeTrfase"/>
</dbReference>
<keyword evidence="8 10" id="KW-1133">Transmembrane helix</keyword>
<evidence type="ECO:0000256" key="3">
    <source>
        <dbReference type="ARBA" id="ARBA00012151"/>
    </source>
</evidence>
<dbReference type="Gene3D" id="1.20.120.1630">
    <property type="match status" value="1"/>
</dbReference>
<evidence type="ECO:0000313" key="13">
    <source>
        <dbReference type="Proteomes" id="UP000007264"/>
    </source>
</evidence>
<keyword evidence="4 10" id="KW-0489">Methyltransferase</keyword>
<keyword evidence="7 10" id="KW-0812">Transmembrane</keyword>
<evidence type="ECO:0000313" key="12">
    <source>
        <dbReference type="EMBL" id="EIE26557.1"/>
    </source>
</evidence>
<dbReference type="OrthoDB" id="422086at2759"/>
<dbReference type="GO" id="GO:0004671">
    <property type="term" value="F:protein C-terminal S-isoprenylcysteine carboxyl O-methyltransferase activity"/>
    <property type="evidence" value="ECO:0007669"/>
    <property type="project" value="UniProtKB-EC"/>
</dbReference>
<name>I0Z7D8_COCSC</name>
<dbReference type="GeneID" id="17044567"/>
<dbReference type="PROSITE" id="PS51564">
    <property type="entry name" value="SAM_ICMT"/>
    <property type="match status" value="1"/>
</dbReference>
<dbReference type="STRING" id="574566.I0Z7D8"/>
<feature type="chain" id="PRO_5003636981" description="Protein-S-isoprenylcysteine O-methyltransferase" evidence="11">
    <location>
        <begin position="23"/>
        <end position="184"/>
    </location>
</feature>
<dbReference type="Proteomes" id="UP000007264">
    <property type="component" value="Unassembled WGS sequence"/>
</dbReference>
<dbReference type="AlphaFoldDB" id="I0Z7D8"/>
<comment type="cofactor">
    <cofactor evidence="10">
        <name>Zn(2+)</name>
        <dbReference type="ChEBI" id="CHEBI:29105"/>
    </cofactor>
    <text evidence="10">Divalent metal cations. Probably Zn(2+).</text>
</comment>
<dbReference type="EMBL" id="AGSI01000002">
    <property type="protein sequence ID" value="EIE26557.1"/>
    <property type="molecule type" value="Genomic_DNA"/>
</dbReference>
<evidence type="ECO:0000256" key="2">
    <source>
        <dbReference type="ARBA" id="ARBA00009140"/>
    </source>
</evidence>
<evidence type="ECO:0000256" key="5">
    <source>
        <dbReference type="ARBA" id="ARBA00022679"/>
    </source>
</evidence>
<comment type="caution">
    <text evidence="12">The sequence shown here is derived from an EMBL/GenBank/DDBJ whole genome shotgun (WGS) entry which is preliminary data.</text>
</comment>
<keyword evidence="6 10" id="KW-0949">S-adenosyl-L-methionine</keyword>
<dbReference type="PANTHER" id="PTHR12714:SF9">
    <property type="entry name" value="PROTEIN-S-ISOPRENYLCYSTEINE O-METHYLTRANSFERASE"/>
    <property type="match status" value="1"/>
</dbReference>
<evidence type="ECO:0000256" key="11">
    <source>
        <dbReference type="SAM" id="SignalP"/>
    </source>
</evidence>
<organism evidence="12 13">
    <name type="scientific">Coccomyxa subellipsoidea (strain C-169)</name>
    <name type="common">Green microalga</name>
    <dbReference type="NCBI Taxonomy" id="574566"/>
    <lineage>
        <taxon>Eukaryota</taxon>
        <taxon>Viridiplantae</taxon>
        <taxon>Chlorophyta</taxon>
        <taxon>core chlorophytes</taxon>
        <taxon>Trebouxiophyceae</taxon>
        <taxon>Trebouxiophyceae incertae sedis</taxon>
        <taxon>Coccomyxaceae</taxon>
        <taxon>Coccomyxa</taxon>
        <taxon>Coccomyxa subellipsoidea</taxon>
    </lineage>
</organism>
<feature type="transmembrane region" description="Helical" evidence="10">
    <location>
        <begin position="123"/>
        <end position="151"/>
    </location>
</feature>
<dbReference type="eggNOG" id="KOG2628">
    <property type="taxonomic scope" value="Eukaryota"/>
</dbReference>
<comment type="caution">
    <text evidence="10">Lacks conserved residue(s) required for the propagation of feature annotation.</text>
</comment>
<keyword evidence="5" id="KW-0808">Transferase</keyword>
<gene>
    <name evidence="12" type="ORF">COCSUDRAFT_32207</name>
</gene>
<dbReference type="EC" id="2.1.1.100" evidence="3 10"/>
<comment type="similarity">
    <text evidence="2 10">Belongs to the class VI-like SAM-binding methyltransferase superfamily. Isoprenylcysteine carboxyl methyltransferase family.</text>
</comment>
<dbReference type="GO" id="GO:0005789">
    <property type="term" value="C:endoplasmic reticulum membrane"/>
    <property type="evidence" value="ECO:0007669"/>
    <property type="project" value="UniProtKB-SubCell"/>
</dbReference>
<sequence length="184" mass="21647">MLPLAVFLFALIFFHVSEFTLAVCYMRQDLSRRSWLLSKPYCLAMSAAVLEYFAEVKVIALQNQWVSSCGLVMIILGEIIRKTAMVTAKHNFTHTLQSERRDNHVLVKHGIYRYYRHPGYFGWYLWMLGTQLLLTNPVCTTVFAFVAWHFFQQRIAFEEEQLHSFFGQEYAEYADKVPTRIPFL</sequence>
<dbReference type="InterPro" id="IPR025770">
    <property type="entry name" value="PPMT_MeTrfase"/>
</dbReference>
<reference evidence="12 13" key="1">
    <citation type="journal article" date="2012" name="Genome Biol.">
        <title>The genome of the polar eukaryotic microalga coccomyxa subellipsoidea reveals traits of cold adaptation.</title>
        <authorList>
            <person name="Blanc G."/>
            <person name="Agarkova I."/>
            <person name="Grimwood J."/>
            <person name="Kuo A."/>
            <person name="Brueggeman A."/>
            <person name="Dunigan D."/>
            <person name="Gurnon J."/>
            <person name="Ladunga I."/>
            <person name="Lindquist E."/>
            <person name="Lucas S."/>
            <person name="Pangilinan J."/>
            <person name="Proschold T."/>
            <person name="Salamov A."/>
            <person name="Schmutz J."/>
            <person name="Weeks D."/>
            <person name="Yamada T."/>
            <person name="Claverie J.M."/>
            <person name="Grigoriev I."/>
            <person name="Van Etten J."/>
            <person name="Lomsadze A."/>
            <person name="Borodovsky M."/>
        </authorList>
    </citation>
    <scope>NUCLEOTIDE SEQUENCE [LARGE SCALE GENOMIC DNA]</scope>
    <source>
        <strain evidence="12 13">C-169</strain>
    </source>
</reference>
<evidence type="ECO:0000256" key="10">
    <source>
        <dbReference type="RuleBase" id="RU362022"/>
    </source>
</evidence>
<proteinExistence type="inferred from homology"/>
<feature type="non-terminal residue" evidence="12">
    <location>
        <position position="184"/>
    </location>
</feature>